<sequence length="70" mass="8054">RSSNSGPCRDELIRMTPPLTLTEDDVAQAISIFKKVIQLYEGMSYLLNFVCPSLHITIKTSEEKRKKIIW</sequence>
<reference evidence="1" key="1">
    <citation type="submission" date="2016-04" db="EMBL/GenBank/DDBJ databases">
        <authorList>
            <person name="Calderon-Fernandez G.M.Sr."/>
        </authorList>
    </citation>
    <scope>NUCLEOTIDE SEQUENCE</scope>
    <source>
        <strain evidence="1">Int1</strain>
        <tissue evidence="1">Integument</tissue>
    </source>
</reference>
<dbReference type="AlphaFoldDB" id="A0A161M2Y5"/>
<feature type="non-terminal residue" evidence="1">
    <location>
        <position position="1"/>
    </location>
</feature>
<evidence type="ECO:0000313" key="1">
    <source>
        <dbReference type="EMBL" id="JAR96993.1"/>
    </source>
</evidence>
<dbReference type="Gene3D" id="3.90.1150.10">
    <property type="entry name" value="Aspartate Aminotransferase, domain 1"/>
    <property type="match status" value="1"/>
</dbReference>
<organism evidence="1">
    <name type="scientific">Triatoma infestans</name>
    <name type="common">Assassin bug</name>
    <dbReference type="NCBI Taxonomy" id="30076"/>
    <lineage>
        <taxon>Eukaryota</taxon>
        <taxon>Metazoa</taxon>
        <taxon>Ecdysozoa</taxon>
        <taxon>Arthropoda</taxon>
        <taxon>Hexapoda</taxon>
        <taxon>Insecta</taxon>
        <taxon>Pterygota</taxon>
        <taxon>Neoptera</taxon>
        <taxon>Paraneoptera</taxon>
        <taxon>Hemiptera</taxon>
        <taxon>Heteroptera</taxon>
        <taxon>Panheteroptera</taxon>
        <taxon>Cimicomorpha</taxon>
        <taxon>Reduviidae</taxon>
        <taxon>Triatominae</taxon>
        <taxon>Triatoma</taxon>
    </lineage>
</organism>
<reference evidence="1" key="2">
    <citation type="journal article" date="2017" name="J. Med. Entomol.">
        <title>Transcriptome Analysis of the Triatoma infestans (Hemiptera: Reduviidae) Integument.</title>
        <authorList>
            <person name="Calderon-Fernandez G.M."/>
            <person name="Moriconi D.E."/>
            <person name="Dulbecco A.B."/>
            <person name="Juarez M.P."/>
        </authorList>
    </citation>
    <scope>NUCLEOTIDE SEQUENCE</scope>
    <source>
        <strain evidence="1">Int1</strain>
        <tissue evidence="1">Integument</tissue>
    </source>
</reference>
<keyword evidence="1" id="KW-0808">Transferase</keyword>
<protein>
    <submittedName>
        <fullName evidence="1">Ornithine aminotransferase, mitochondrial-like protein</fullName>
    </submittedName>
</protein>
<name>A0A161M2Y5_TRIIF</name>
<keyword evidence="1" id="KW-0032">Aminotransferase</keyword>
<dbReference type="GO" id="GO:0008483">
    <property type="term" value="F:transaminase activity"/>
    <property type="evidence" value="ECO:0007669"/>
    <property type="project" value="UniProtKB-KW"/>
</dbReference>
<dbReference type="InterPro" id="IPR015422">
    <property type="entry name" value="PyrdxlP-dep_Trfase_small"/>
</dbReference>
<proteinExistence type="predicted"/>
<dbReference type="EMBL" id="GEMB01006345">
    <property type="protein sequence ID" value="JAR96993.1"/>
    <property type="molecule type" value="Transcribed_RNA"/>
</dbReference>
<accession>A0A161M2Y5</accession>